<feature type="compositionally biased region" description="Low complexity" evidence="4">
    <location>
        <begin position="1037"/>
        <end position="1046"/>
    </location>
</feature>
<feature type="compositionally biased region" description="Low complexity" evidence="4">
    <location>
        <begin position="170"/>
        <end position="179"/>
    </location>
</feature>
<feature type="compositionally biased region" description="Polar residues" evidence="4">
    <location>
        <begin position="1201"/>
        <end position="1221"/>
    </location>
</feature>
<feature type="compositionally biased region" description="Polar residues" evidence="4">
    <location>
        <begin position="1258"/>
        <end position="1282"/>
    </location>
</feature>
<feature type="compositionally biased region" description="Low complexity" evidence="4">
    <location>
        <begin position="810"/>
        <end position="855"/>
    </location>
</feature>
<dbReference type="STRING" id="1569628.A0A316UP35"/>
<dbReference type="InterPro" id="IPR011006">
    <property type="entry name" value="CheY-like_superfamily"/>
</dbReference>
<feature type="compositionally biased region" description="Low complexity" evidence="4">
    <location>
        <begin position="584"/>
        <end position="596"/>
    </location>
</feature>
<feature type="region of interest" description="Disordered" evidence="4">
    <location>
        <begin position="763"/>
        <end position="974"/>
    </location>
</feature>
<feature type="compositionally biased region" description="Low complexity" evidence="4">
    <location>
        <begin position="1364"/>
        <end position="1395"/>
    </location>
</feature>
<keyword evidence="7" id="KW-1185">Reference proteome</keyword>
<dbReference type="EMBL" id="KZ819670">
    <property type="protein sequence ID" value="PWN26724.1"/>
    <property type="molecule type" value="Genomic_DNA"/>
</dbReference>
<dbReference type="Pfam" id="PF00072">
    <property type="entry name" value="Response_reg"/>
    <property type="match status" value="1"/>
</dbReference>
<dbReference type="InterPro" id="IPR001789">
    <property type="entry name" value="Sig_transdc_resp-reg_receiver"/>
</dbReference>
<dbReference type="GO" id="GO:0000160">
    <property type="term" value="P:phosphorelay signal transduction system"/>
    <property type="evidence" value="ECO:0007669"/>
    <property type="project" value="UniProtKB-KW"/>
</dbReference>
<keyword evidence="2" id="KW-0902">Two-component regulatory system</keyword>
<evidence type="ECO:0000256" key="4">
    <source>
        <dbReference type="SAM" id="MobiDB-lite"/>
    </source>
</evidence>
<feature type="region of interest" description="Disordered" evidence="4">
    <location>
        <begin position="555"/>
        <end position="609"/>
    </location>
</feature>
<feature type="domain" description="Response regulatory" evidence="5">
    <location>
        <begin position="1435"/>
        <end position="1609"/>
    </location>
</feature>
<feature type="compositionally biased region" description="Low complexity" evidence="4">
    <location>
        <begin position="959"/>
        <end position="972"/>
    </location>
</feature>
<dbReference type="RefSeq" id="XP_025361336.1">
    <property type="nucleotide sequence ID" value="XM_025506406.1"/>
</dbReference>
<feature type="compositionally biased region" description="Polar residues" evidence="4">
    <location>
        <begin position="597"/>
        <end position="606"/>
    </location>
</feature>
<feature type="compositionally biased region" description="Polar residues" evidence="4">
    <location>
        <begin position="106"/>
        <end position="119"/>
    </location>
</feature>
<feature type="compositionally biased region" description="Low complexity" evidence="4">
    <location>
        <begin position="927"/>
        <end position="950"/>
    </location>
</feature>
<feature type="region of interest" description="Disordered" evidence="4">
    <location>
        <begin position="1014"/>
        <end position="1240"/>
    </location>
</feature>
<feature type="compositionally biased region" description="Polar residues" evidence="4">
    <location>
        <begin position="133"/>
        <end position="169"/>
    </location>
</feature>
<feature type="compositionally biased region" description="Polar residues" evidence="4">
    <location>
        <begin position="777"/>
        <end position="791"/>
    </location>
</feature>
<gene>
    <name evidence="6" type="ORF">BDZ90DRAFT_232845</name>
</gene>
<feature type="compositionally biased region" description="Polar residues" evidence="4">
    <location>
        <begin position="1330"/>
        <end position="1345"/>
    </location>
</feature>
<evidence type="ECO:0000313" key="6">
    <source>
        <dbReference type="EMBL" id="PWN26724.1"/>
    </source>
</evidence>
<feature type="compositionally biased region" description="Low complexity" evidence="4">
    <location>
        <begin position="34"/>
        <end position="44"/>
    </location>
</feature>
<evidence type="ECO:0000256" key="3">
    <source>
        <dbReference type="PROSITE-ProRule" id="PRU00169"/>
    </source>
</evidence>
<organism evidence="6 7">
    <name type="scientific">Jaminaea rosea</name>
    <dbReference type="NCBI Taxonomy" id="1569628"/>
    <lineage>
        <taxon>Eukaryota</taxon>
        <taxon>Fungi</taxon>
        <taxon>Dikarya</taxon>
        <taxon>Basidiomycota</taxon>
        <taxon>Ustilaginomycotina</taxon>
        <taxon>Exobasidiomycetes</taxon>
        <taxon>Microstromatales</taxon>
        <taxon>Microstromatales incertae sedis</taxon>
        <taxon>Jaminaea</taxon>
    </lineage>
</organism>
<feature type="compositionally biased region" description="Basic and acidic residues" evidence="4">
    <location>
        <begin position="1287"/>
        <end position="1298"/>
    </location>
</feature>
<reference evidence="6 7" key="1">
    <citation type="journal article" date="2018" name="Mol. Biol. Evol.">
        <title>Broad Genomic Sampling Reveals a Smut Pathogenic Ancestry of the Fungal Clade Ustilaginomycotina.</title>
        <authorList>
            <person name="Kijpornyongpan T."/>
            <person name="Mondo S.J."/>
            <person name="Barry K."/>
            <person name="Sandor L."/>
            <person name="Lee J."/>
            <person name="Lipzen A."/>
            <person name="Pangilinan J."/>
            <person name="LaButti K."/>
            <person name="Hainaut M."/>
            <person name="Henrissat B."/>
            <person name="Grigoriev I.V."/>
            <person name="Spatafora J.W."/>
            <person name="Aime M.C."/>
        </authorList>
    </citation>
    <scope>NUCLEOTIDE SEQUENCE [LARGE SCALE GENOMIC DNA]</scope>
    <source>
        <strain evidence="6 7">MCA 5214</strain>
    </source>
</reference>
<accession>A0A316UP35</accession>
<sequence length="1674" mass="171547">MASSSKFRSGEKEEEEGAALQSSRIHGNGEAALPPSSSSSPSSSAAMGCLPTRRPSPTPTPPITTRVQSPSPSPPSSSTQREGGSVVNDRSESPATPAHPDDHTSMPRQTVHRSISTPLSHRMGDLRHPRPSQRATSSYNEGAATSRNGLASPQAASHSATSSSIRHTTSVPSPSSSSPLHEDLSSPSALAQHILDTLQLPISHLLHTIPHHLLEESQEMLSATSLHVPVATVQAVLEAFRGLNWISGRVATHPSDGEPSRESSFDLVELVQRAADVVSGQAADKGIEVVLLSDNSSNPTSSASQLQVMANGDVGAVRCLLIHTMSRYIDLSPKGSTVEVDLLLEKNQIAFALGTQTPSGAMPPRSELFAPEGYMLQLAGADWAVADGEKLKGRLSFPSIVASLAPPGAPTSTVTTKTDAQEKIPHLSRPSLAEDPTPTQLSNFAAFELKDQRAALHADSESPFAAGLTDLLQRFGCEVTRIATGDHGEGPGGAAAATTPAKTAIALSGGDGRPALVEYKSDLAKEISSSGDAAGEKIDKVQAVLDPVSGVPVMLGDKPDGGYSTAPVSPAGSAQPSSVPMERNTTSGSANSNASTVRATSPSAVSSGGGDEMPAFSFLMIDDDVEVLQQELLRMRSALPILRTALGQTTPHPDNAAAVASAEFPLDGRGPSTSVSPPRSATQAIIFFSSLATYRSIKDLVQRLLEGGVQAPGDSNVTTPSDVAANALLPEIVVIPKPAGARRILTALHTAVRKPFVDAAFTPIATSPSSPHLWGSRTRSSTNTKGTSAAASPSHESKGNTPAPPQQDVSPSKKSAPSSPSQQSAWSAATPASPPRSSANVPTSPRRSPNRRGPGMKIPNFPRTDPASVMASTPSLPTPLRQELSRSNSSEGGNEEEAASPTMQQHASQAGATLQPQSRSPVLHALRTSGGSRGSPSNSTSASPSVTGSNLLTPAPPLSSHSSHRSSTGSSSPMPVEALEYFSETAARLGTGLGAGGGGGASGMMIQSHDGKPAGIFFQPIKPPALGRRSNSAYSHGSAGTRRSGASRGGGSGGANTPAAIGAGGNGTSPNKSGEVSPHPSSASASSAGGSAGSSNQSNFRRRISGGSAGGDVQDDASTAAVTSPRARPLAKILDESGTAGETPSERQRRLSSEGANSMQLDGTASDSGQVTPLTSSNLEHLGDEQSPQSDGTTAEPPTLASRNGVGQDSAGPSTSSSLLTARSPATDWQSAPPGTLFSPQVGIDQVLAAKSPPLATPISQPFSSASLAPQSSGASASTSLQAIAGEESRDSDVRRQQGIEMSRGPSPAVPTPPLPVVRRVSASRRADEANSTAPQPGATATASRQAERTEHDNANVNDAINESTSPEQPVSVPPSAAAASTAAASTGAGPSSGVRPSAQPQSGLLIGAGFAPTTRRGAPSRRAAVREKVLPPIKVLIVEDNPINQRILKQFMNRKRIQSEVAVNGREAVDKWATGGFHLILMDIQLPVMDGIEATKEIRRREMSEGVVPPTSPSGGPTSGGQGRLGVDGMSTTTTGTSSSASSTSLTTPNTALSTPASTPFRASVIIVALTASSLNSDKVAALSSGCNDFLQKPVSLVWLEKKIIEWGSMQYIVGYLGEEQRRAIGAGSSAGKRGGYGTSGAGPDVRKAFGKAPDVKARQLASRLHLPATKAK</sequence>
<feature type="compositionally biased region" description="Low complexity" evidence="4">
    <location>
        <begin position="1532"/>
        <end position="1555"/>
    </location>
</feature>
<proteinExistence type="predicted"/>
<evidence type="ECO:0000256" key="1">
    <source>
        <dbReference type="ARBA" id="ARBA00022553"/>
    </source>
</evidence>
<dbReference type="Proteomes" id="UP000245884">
    <property type="component" value="Unassembled WGS sequence"/>
</dbReference>
<feature type="compositionally biased region" description="Polar residues" evidence="4">
    <location>
        <begin position="1154"/>
        <end position="1179"/>
    </location>
</feature>
<feature type="region of interest" description="Disordered" evidence="4">
    <location>
        <begin position="1502"/>
        <end position="1555"/>
    </location>
</feature>
<feature type="compositionally biased region" description="Polar residues" evidence="4">
    <location>
        <begin position="901"/>
        <end position="920"/>
    </location>
</feature>
<evidence type="ECO:0000259" key="5">
    <source>
        <dbReference type="PROSITE" id="PS50110"/>
    </source>
</evidence>
<feature type="region of interest" description="Disordered" evidence="4">
    <location>
        <begin position="1628"/>
        <end position="1655"/>
    </location>
</feature>
<feature type="modified residue" description="4-aspartylphosphate" evidence="3">
    <location>
        <position position="1484"/>
    </location>
</feature>
<evidence type="ECO:0000313" key="7">
    <source>
        <dbReference type="Proteomes" id="UP000245884"/>
    </source>
</evidence>
<feature type="compositionally biased region" description="Low complexity" evidence="4">
    <location>
        <begin position="1081"/>
        <end position="1095"/>
    </location>
</feature>
<dbReference type="SUPFAM" id="SSF52172">
    <property type="entry name" value="CheY-like"/>
    <property type="match status" value="1"/>
</dbReference>
<dbReference type="PROSITE" id="PS50110">
    <property type="entry name" value="RESPONSE_REGULATORY"/>
    <property type="match status" value="1"/>
</dbReference>
<dbReference type="PANTHER" id="PTHR45339">
    <property type="entry name" value="HYBRID SIGNAL TRANSDUCTION HISTIDINE KINASE J"/>
    <property type="match status" value="1"/>
</dbReference>
<feature type="region of interest" description="Disordered" evidence="4">
    <location>
        <begin position="1"/>
        <end position="185"/>
    </location>
</feature>
<feature type="compositionally biased region" description="Gly residues" evidence="4">
    <location>
        <begin position="1518"/>
        <end position="1527"/>
    </location>
</feature>
<dbReference type="PANTHER" id="PTHR45339:SF1">
    <property type="entry name" value="HYBRID SIGNAL TRANSDUCTION HISTIDINE KINASE J"/>
    <property type="match status" value="1"/>
</dbReference>
<dbReference type="OrthoDB" id="21225at2759"/>
<dbReference type="GeneID" id="37028229"/>
<dbReference type="CDD" id="cd17546">
    <property type="entry name" value="REC_hyHK_CKI1_RcsC-like"/>
    <property type="match status" value="1"/>
</dbReference>
<feature type="compositionally biased region" description="Low complexity" evidence="4">
    <location>
        <begin position="1507"/>
        <end position="1517"/>
    </location>
</feature>
<keyword evidence="1 3" id="KW-0597">Phosphoprotein</keyword>
<dbReference type="Gene3D" id="3.40.50.2300">
    <property type="match status" value="1"/>
</dbReference>
<evidence type="ECO:0000256" key="2">
    <source>
        <dbReference type="ARBA" id="ARBA00023012"/>
    </source>
</evidence>
<dbReference type="SMART" id="SM00448">
    <property type="entry name" value="REC"/>
    <property type="match status" value="1"/>
</dbReference>
<protein>
    <recommendedName>
        <fullName evidence="5">Response regulatory domain-containing protein</fullName>
    </recommendedName>
</protein>
<feature type="region of interest" description="Disordered" evidence="4">
    <location>
        <begin position="1254"/>
        <end position="1424"/>
    </location>
</feature>
<name>A0A316UP35_9BASI</name>